<proteinExistence type="predicted"/>
<organism evidence="1 2">
    <name type="scientific">Paenibacillus sophorae</name>
    <dbReference type="NCBI Taxonomy" id="1333845"/>
    <lineage>
        <taxon>Bacteria</taxon>
        <taxon>Bacillati</taxon>
        <taxon>Bacillota</taxon>
        <taxon>Bacilli</taxon>
        <taxon>Bacillales</taxon>
        <taxon>Paenibacillaceae</taxon>
        <taxon>Paenibacillus</taxon>
    </lineage>
</organism>
<evidence type="ECO:0000313" key="1">
    <source>
        <dbReference type="EMBL" id="SEN28571.1"/>
    </source>
</evidence>
<dbReference type="FunFam" id="1.10.10.10:FF:000138">
    <property type="entry name" value="Rrf2 family transcriptional regulator"/>
    <property type="match status" value="1"/>
</dbReference>
<dbReference type="Gene3D" id="1.10.10.10">
    <property type="entry name" value="Winged helix-like DNA-binding domain superfamily/Winged helix DNA-binding domain"/>
    <property type="match status" value="1"/>
</dbReference>
<dbReference type="GO" id="GO:0003700">
    <property type="term" value="F:DNA-binding transcription factor activity"/>
    <property type="evidence" value="ECO:0007669"/>
    <property type="project" value="TreeGrafter"/>
</dbReference>
<evidence type="ECO:0000313" key="2">
    <source>
        <dbReference type="Proteomes" id="UP000198809"/>
    </source>
</evidence>
<dbReference type="Pfam" id="PF02082">
    <property type="entry name" value="Rrf2"/>
    <property type="match status" value="1"/>
</dbReference>
<dbReference type="GO" id="GO:0005829">
    <property type="term" value="C:cytosol"/>
    <property type="evidence" value="ECO:0007669"/>
    <property type="project" value="TreeGrafter"/>
</dbReference>
<dbReference type="InterPro" id="IPR036390">
    <property type="entry name" value="WH_DNA-bd_sf"/>
</dbReference>
<dbReference type="AlphaFoldDB" id="A0A1H8F9K9"/>
<keyword evidence="1" id="KW-0238">DNA-binding</keyword>
<dbReference type="PANTHER" id="PTHR33221">
    <property type="entry name" value="WINGED HELIX-TURN-HELIX TRANSCRIPTIONAL REGULATOR, RRF2 FAMILY"/>
    <property type="match status" value="1"/>
</dbReference>
<dbReference type="SUPFAM" id="SSF46785">
    <property type="entry name" value="Winged helix' DNA-binding domain"/>
    <property type="match status" value="1"/>
</dbReference>
<dbReference type="PROSITE" id="PS51197">
    <property type="entry name" value="HTH_RRF2_2"/>
    <property type="match status" value="1"/>
</dbReference>
<protein>
    <submittedName>
        <fullName evidence="1">DNA-binding transcriptional regulator, IscR family</fullName>
    </submittedName>
</protein>
<dbReference type="Proteomes" id="UP000198809">
    <property type="component" value="Unassembled WGS sequence"/>
</dbReference>
<reference evidence="1 2" key="1">
    <citation type="submission" date="2016-10" db="EMBL/GenBank/DDBJ databases">
        <authorList>
            <person name="de Groot N.N."/>
        </authorList>
    </citation>
    <scope>NUCLEOTIDE SEQUENCE [LARGE SCALE GENOMIC DNA]</scope>
    <source>
        <strain evidence="1 2">CGMCC 1.10238</strain>
    </source>
</reference>
<accession>A0A1H8F9K9</accession>
<dbReference type="EMBL" id="FODH01000001">
    <property type="protein sequence ID" value="SEN28571.1"/>
    <property type="molecule type" value="Genomic_DNA"/>
</dbReference>
<dbReference type="GO" id="GO:0003677">
    <property type="term" value="F:DNA binding"/>
    <property type="evidence" value="ECO:0007669"/>
    <property type="project" value="UniProtKB-KW"/>
</dbReference>
<dbReference type="InterPro" id="IPR000944">
    <property type="entry name" value="Tscrpt_reg_Rrf2"/>
</dbReference>
<sequence length="265" mass="30055">MHMGNNSARSGADNFPRLRVAERVRTGDDMIGVMGNIVRINEAYPSRPCGRDDNPITINRRTVRTFREILKKIGRPQYRPFRDKLLVSKGIHTEIRVGIDNPFCCKYYYYNERMITLRISSRFSIAVHMLSLIYVRTYLLTSEQIADSVNTNPVIIRQISRLLKKSGLLDVKRGSGGAFLLKDAADISLYDVYKAVEVVEEGELFHTHDNPNPSCWVGANINQVLELILLKAQTAMEQILQEVSIKEITELIVQRKNASNASAEA</sequence>
<dbReference type="PANTHER" id="PTHR33221:SF15">
    <property type="entry name" value="HTH-TYPE TRANSCRIPTIONAL REGULATOR YWGB-RELATED"/>
    <property type="match status" value="1"/>
</dbReference>
<dbReference type="InterPro" id="IPR036388">
    <property type="entry name" value="WH-like_DNA-bd_sf"/>
</dbReference>
<dbReference type="STRING" id="1333845.SAMN04487895_10144"/>
<name>A0A1H8F9K9_9BACL</name>
<gene>
    <name evidence="1" type="ORF">SAMN04487895_10144</name>
</gene>